<dbReference type="PATRIC" id="fig|1129794.4.peg.2375"/>
<dbReference type="AlphaFoldDB" id="K7ANC1"/>
<name>K7ANC1_9ALTE</name>
<dbReference type="InterPro" id="IPR036388">
    <property type="entry name" value="WH-like_DNA-bd_sf"/>
</dbReference>
<evidence type="ECO:0000259" key="2">
    <source>
        <dbReference type="Pfam" id="PF04492"/>
    </source>
</evidence>
<feature type="compositionally biased region" description="Polar residues" evidence="1">
    <location>
        <begin position="131"/>
        <end position="145"/>
    </location>
</feature>
<dbReference type="EMBL" id="CP003837">
    <property type="protein sequence ID" value="AGH44504.1"/>
    <property type="molecule type" value="Genomic_DNA"/>
</dbReference>
<dbReference type="KEGG" id="gps:C427_2395"/>
<dbReference type="Pfam" id="PF04492">
    <property type="entry name" value="Phage_rep_O"/>
    <property type="match status" value="1"/>
</dbReference>
<keyword evidence="4" id="KW-1185">Reference proteome</keyword>
<accession>K7ANC1</accession>
<evidence type="ECO:0000256" key="1">
    <source>
        <dbReference type="SAM" id="MobiDB-lite"/>
    </source>
</evidence>
<dbReference type="eggNOG" id="ENOG502Z95I">
    <property type="taxonomic scope" value="Bacteria"/>
</dbReference>
<evidence type="ECO:0000313" key="3">
    <source>
        <dbReference type="EMBL" id="AGH44504.1"/>
    </source>
</evidence>
<dbReference type="RefSeq" id="WP_007636524.1">
    <property type="nucleotide sequence ID" value="NC_020514.1"/>
</dbReference>
<dbReference type="Gene3D" id="1.10.10.10">
    <property type="entry name" value="Winged helix-like DNA-binding domain superfamily/Winged helix DNA-binding domain"/>
    <property type="match status" value="1"/>
</dbReference>
<dbReference type="STRING" id="1129794.C427_2395"/>
<dbReference type="OrthoDB" id="6313655at2"/>
<dbReference type="HOGENOM" id="CLU_972703_0_0_6"/>
<feature type="domain" description="Bacteriophage lambda Replication protein O N-terminal" evidence="2">
    <location>
        <begin position="16"/>
        <end position="111"/>
    </location>
</feature>
<proteinExistence type="predicted"/>
<protein>
    <recommendedName>
        <fullName evidence="2">Bacteriophage lambda Replication protein O N-terminal domain-containing protein</fullName>
    </recommendedName>
</protein>
<dbReference type="GO" id="GO:0006260">
    <property type="term" value="P:DNA replication"/>
    <property type="evidence" value="ECO:0007669"/>
    <property type="project" value="InterPro"/>
</dbReference>
<feature type="region of interest" description="Disordered" evidence="1">
    <location>
        <begin position="107"/>
        <end position="145"/>
    </location>
</feature>
<reference evidence="3 4" key="1">
    <citation type="journal article" date="2013" name="Genome Announc.">
        <title>Complete Genome Sequence of Glaciecola psychrophila Strain 170T.</title>
        <authorList>
            <person name="Yin J."/>
            <person name="Chen J."/>
            <person name="Liu G."/>
            <person name="Yu Y."/>
            <person name="Song L."/>
            <person name="Wang X."/>
            <person name="Qu X."/>
        </authorList>
    </citation>
    <scope>NUCLEOTIDE SEQUENCE [LARGE SCALE GENOMIC DNA]</scope>
    <source>
        <strain evidence="3 4">170</strain>
    </source>
</reference>
<dbReference type="InterPro" id="IPR006497">
    <property type="entry name" value="Phage_lambda_VrpO_N"/>
</dbReference>
<organism evidence="3 4">
    <name type="scientific">Paraglaciecola psychrophila 170</name>
    <dbReference type="NCBI Taxonomy" id="1129794"/>
    <lineage>
        <taxon>Bacteria</taxon>
        <taxon>Pseudomonadati</taxon>
        <taxon>Pseudomonadota</taxon>
        <taxon>Gammaproteobacteria</taxon>
        <taxon>Alteromonadales</taxon>
        <taxon>Alteromonadaceae</taxon>
        <taxon>Paraglaciecola</taxon>
    </lineage>
</organism>
<evidence type="ECO:0000313" key="4">
    <source>
        <dbReference type="Proteomes" id="UP000011864"/>
    </source>
</evidence>
<gene>
    <name evidence="3" type="ORF">C427_2395</name>
</gene>
<dbReference type="NCBIfam" id="TIGR01610">
    <property type="entry name" value="phage_O_Nterm"/>
    <property type="match status" value="1"/>
</dbReference>
<sequence length="286" mass="32407">MNNLAQVIKFERPEVKADLKNGYTQVAHDIFDTIISNQSKLTAVEMRVVLAFARKTYSFHKKSDWVTNTQIMDMTNLSKGHASNIIKSLISKNVLFKDGKKTGINSTVSEWGVHNPVNESSQPSEPEVHNPVNQSSQPSEPEFTTSCTGVHNLVNKSSQPSETQKKETLTKETITKETYYNKAPYTGIFSVNKSNPIPKDFQFTNEMKLWAEEEKITVNLISETKQFIDHFLSKGECRDDWTPAWRFWMRNTLKFIPKKLPVQTGQKLSPIGQSMAAKLASMGEQS</sequence>
<dbReference type="Proteomes" id="UP000011864">
    <property type="component" value="Chromosome"/>
</dbReference>